<feature type="domain" description="MbtH-like" evidence="1">
    <location>
        <begin position="1"/>
        <end position="50"/>
    </location>
</feature>
<comment type="caution">
    <text evidence="2">The sequence shown here is derived from an EMBL/GenBank/DDBJ whole genome shotgun (WGS) entry which is preliminary data.</text>
</comment>
<dbReference type="SMART" id="SM00923">
    <property type="entry name" value="MbtH"/>
    <property type="match status" value="1"/>
</dbReference>
<dbReference type="Proteomes" id="UP000037020">
    <property type="component" value="Unassembled WGS sequence"/>
</dbReference>
<sequence length="64" mass="6641">MAFNVTGLYLVLVGPSGAPEIWPAFIDVPPDWTVSLGASSRAACVEHIDAWYGGVPEEPAAVAA</sequence>
<gene>
    <name evidence="2" type="ORF">ADK38_43770</name>
</gene>
<accession>A0ABR5ISP2</accession>
<organism evidence="2 3">
    <name type="scientific">Streptomyces varsoviensis</name>
    <dbReference type="NCBI Taxonomy" id="67373"/>
    <lineage>
        <taxon>Bacteria</taxon>
        <taxon>Bacillati</taxon>
        <taxon>Actinomycetota</taxon>
        <taxon>Actinomycetes</taxon>
        <taxon>Kitasatosporales</taxon>
        <taxon>Streptomycetaceae</taxon>
        <taxon>Streptomyces</taxon>
    </lineage>
</organism>
<evidence type="ECO:0000313" key="3">
    <source>
        <dbReference type="Proteomes" id="UP000037020"/>
    </source>
</evidence>
<dbReference type="InterPro" id="IPR005153">
    <property type="entry name" value="MbtH-like_dom"/>
</dbReference>
<dbReference type="SUPFAM" id="SSF160582">
    <property type="entry name" value="MbtH-like"/>
    <property type="match status" value="1"/>
</dbReference>
<evidence type="ECO:0000259" key="1">
    <source>
        <dbReference type="SMART" id="SM00923"/>
    </source>
</evidence>
<evidence type="ECO:0000313" key="2">
    <source>
        <dbReference type="EMBL" id="KOG55285.1"/>
    </source>
</evidence>
<dbReference type="InterPro" id="IPR038020">
    <property type="entry name" value="MbtH-like_sf"/>
</dbReference>
<keyword evidence="3" id="KW-1185">Reference proteome</keyword>
<name>A0ABR5ISP2_9ACTN</name>
<protein>
    <recommendedName>
        <fullName evidence="1">MbtH-like domain-containing protein</fullName>
    </recommendedName>
</protein>
<reference evidence="2 3" key="1">
    <citation type="submission" date="2015-07" db="EMBL/GenBank/DDBJ databases">
        <authorList>
            <person name="Ju K.-S."/>
            <person name="Doroghazi J.R."/>
            <person name="Metcalf W.W."/>
        </authorList>
    </citation>
    <scope>NUCLEOTIDE SEQUENCE [LARGE SCALE GENOMIC DNA]</scope>
    <source>
        <strain evidence="2 3">NRRL B-3589</strain>
    </source>
</reference>
<dbReference type="Gene3D" id="3.90.820.10">
    <property type="entry name" value="Structural Genomics, Unknown Function 30-nov-00 1gh9 Mol_id"/>
    <property type="match status" value="1"/>
</dbReference>
<dbReference type="EMBL" id="LGUT01004291">
    <property type="protein sequence ID" value="KOG55285.1"/>
    <property type="molecule type" value="Genomic_DNA"/>
</dbReference>
<dbReference type="Pfam" id="PF03621">
    <property type="entry name" value="MbtH"/>
    <property type="match status" value="1"/>
</dbReference>
<proteinExistence type="predicted"/>